<dbReference type="Proteomes" id="UP001642409">
    <property type="component" value="Unassembled WGS sequence"/>
</dbReference>
<dbReference type="EMBL" id="CAXDID020000027">
    <property type="protein sequence ID" value="CAL5991676.1"/>
    <property type="molecule type" value="Genomic_DNA"/>
</dbReference>
<keyword evidence="4" id="KW-1185">Reference proteome</keyword>
<dbReference type="InterPro" id="IPR035999">
    <property type="entry name" value="Sec7_dom_sf"/>
</dbReference>
<dbReference type="GO" id="GO:0016192">
    <property type="term" value="P:vesicle-mediated transport"/>
    <property type="evidence" value="ECO:0007669"/>
    <property type="project" value="UniProtKB-ARBA"/>
</dbReference>
<dbReference type="Pfam" id="PF01369">
    <property type="entry name" value="Sec7"/>
    <property type="match status" value="1"/>
</dbReference>
<name>A0AA86QSM3_9EUKA</name>
<dbReference type="GO" id="GO:0005085">
    <property type="term" value="F:guanyl-nucleotide exchange factor activity"/>
    <property type="evidence" value="ECO:0007669"/>
    <property type="project" value="InterPro"/>
</dbReference>
<dbReference type="PANTHER" id="PTHR10663:SF388">
    <property type="entry name" value="GOLGI-SPECIFIC BREFELDIN A-RESISTANCE GUANINE NUCLEOTIDE EXCHANGE FACTOR 1"/>
    <property type="match status" value="1"/>
</dbReference>
<evidence type="ECO:0000259" key="1">
    <source>
        <dbReference type="PROSITE" id="PS50190"/>
    </source>
</evidence>
<gene>
    <name evidence="3" type="ORF">HINF_LOCUS12216</name>
    <name evidence="2" type="ORF">HINF_LOCUS52924</name>
</gene>
<sequence>MQYQAKILNSLEKRIPKKLQGIKLALDSILKDISSDNFTIDSQQTEEEPMETLPTELGQSVIEPSKTMQNLSLISLSQQSSVERQIRMYFEIQSQKQSQGSKTYELSIFALLCGVGNQQDLRCVQQILGEKFDQTLSPMHNLYLQISPFMQDEILYARLVFIHLCIIRQIQYFKPEPKQYHALKATIAEQFKLLYRYKEGNIEFYEDGRLSDFSKKDLLFYQEAVFKIFPYKLESDLIDKSSTCAMSPVKVETTIVPLLMENFQLQLKYILDQKYVKSTQFNLEAVFFEAIKDQLTIFEKKPVFMCQFCDQILKCLSKINQSKIISARDENYIKFNLLIMNKMFQLSLCTDELNLFKSCCTNIRQLHLEIIAIPSMRLHFYHLMKAFIISVFDSDQKSPIKLQCMQLISYIFNYQNNTDLINIYLQIYDLNGVAPFVCDIFKAIINQLQNFKHLEQHIQFKGFTQISLHELVFQHLNVQFESEKDSNHLEIVTHNELAMTLLLRFLRCISSKQIEILNINAMVEQKFTFFGCCERFNKSENPLKSFSTFINEGLTTTQSSDIVKFIVENNRYLNKKLIGEMFGGNKDVNKNLLSAYKEYVFRVFKCDPSNMAVHYLQSLRVFLSFFKIPGEAQQIDRILQKFSFGFSENSKMKQESAYILSYATMMLNTDIHNHAVKEKMSCSDFVRNTKRADKHNDFEDQFLKNLFEEINANPLTLDEVEQARAIGLYGEVGLFKYHQDKNCSELYTDFKLNQLFEYDQSDKDGVSSNGKEDVEANQYTAPLPLSEQLAQHLSPVAPFKQLVPMLNENFTLELETKEEEKDDKFEELSIRNDEECAETIKQSTMNLKVADQLQSIINQLMMDNKVQDQIKYLVDYFFTDILQTLLKYLEYTFLKHHRYQFTTELIANIYRLASINVNCKAHRSKIIEMLALNVHLALQQFFPFSGQLVQLYPLKKSLILFNSDFHPDDMSMMTKNVVDDMKLALVLLIGFDGDIDQNALEIILSAYMSSLSIIQMRCKDDQNYMILEKQFDKEKYPHLQTYELFITEFAKSFNNLQNSLDQVQNGCHVKNGAVLQFLPCFKTIQALINLMEYYMIDGQITNQINGAQRINTPLQYGCVQMLQKTVTELFSFLTLFDKNQNMFQAPEDGLLSRLKYRRLEKDSRSYLTTVHKTQLDQNSLFKMCESVYDTCLAKIGSLMIFSRYYSQNYNYSLLLAQQLKALVGKYISTIQTFDIPCDIYAPHIFLTLSHLVKPCTVSSTLQVLCDTVLHLYSTMNENQFTQIQHVMPFIMCSLHRILTPNILSVENIQSTQLSCKSNYHNICGCYFCAPMTELMSLKPLAPTNQSWSTCFSQIQTILNVLANKIDILTPDNVTIYFKYILDIITNFKEIELTRISLRICDKIVRKMFELEIWDVVDALDALCQQVVEVNMINKSFLSTDVLQNSLSTFVQVFMHLIFAPSGFWCAPENKIRAVHAIYSKRVRNLILLQRKDKSYLIIQQLIVSLVSVYQSSVQSSKEACLLIVDDLLLILQEFLSVKVPSLDKFEWLIDECVTNIFNTVGLDDNESKVGIQFSLQYRVEQFNKNVLQGLISQDEIMSDDFLLKSMFGQEVFVDIRNSKEQYLLTYIKCLFNSIKENKLSHKLQLAVMTDLHNTLRLLLKMSKTMKIVDNALIMNLIAFLCEHVAISTSSTGDLFGIINFFDLIGFDMLMTMCDIVLEYCNHVQSKIYLDCVIQLIISLERIIETKHNQTDKMKTLHLKAVQFLLFDQREVRVELMKLFQLVAEKVVSKI</sequence>
<reference evidence="3 4" key="2">
    <citation type="submission" date="2024-07" db="EMBL/GenBank/DDBJ databases">
        <authorList>
            <person name="Akdeniz Z."/>
        </authorList>
    </citation>
    <scope>NUCLEOTIDE SEQUENCE [LARGE SCALE GENOMIC DNA]</scope>
</reference>
<accession>A0AA86QSM3</accession>
<feature type="domain" description="SEC7" evidence="1">
    <location>
        <begin position="539"/>
        <end position="713"/>
    </location>
</feature>
<organism evidence="2">
    <name type="scientific">Hexamita inflata</name>
    <dbReference type="NCBI Taxonomy" id="28002"/>
    <lineage>
        <taxon>Eukaryota</taxon>
        <taxon>Metamonada</taxon>
        <taxon>Diplomonadida</taxon>
        <taxon>Hexamitidae</taxon>
        <taxon>Hexamitinae</taxon>
        <taxon>Hexamita</taxon>
    </lineage>
</organism>
<dbReference type="PROSITE" id="PS50190">
    <property type="entry name" value="SEC7"/>
    <property type="match status" value="1"/>
</dbReference>
<dbReference type="Gene3D" id="1.10.220.20">
    <property type="match status" value="1"/>
</dbReference>
<dbReference type="Gene3D" id="1.10.1000.11">
    <property type="entry name" value="Arf Nucleotide-binding Site Opener,domain 2"/>
    <property type="match status" value="1"/>
</dbReference>
<evidence type="ECO:0000313" key="4">
    <source>
        <dbReference type="Proteomes" id="UP001642409"/>
    </source>
</evidence>
<comment type="caution">
    <text evidence="2">The sequence shown here is derived from an EMBL/GenBank/DDBJ whole genome shotgun (WGS) entry which is preliminary data.</text>
</comment>
<dbReference type="GO" id="GO:0005737">
    <property type="term" value="C:cytoplasm"/>
    <property type="evidence" value="ECO:0007669"/>
    <property type="project" value="UniProtKB-ARBA"/>
</dbReference>
<dbReference type="EMBL" id="CATOUU010000985">
    <property type="protein sequence ID" value="CAI9965279.1"/>
    <property type="molecule type" value="Genomic_DNA"/>
</dbReference>
<dbReference type="GO" id="GO:0012505">
    <property type="term" value="C:endomembrane system"/>
    <property type="evidence" value="ECO:0007669"/>
    <property type="project" value="UniProtKB-ARBA"/>
</dbReference>
<dbReference type="InterPro" id="IPR023394">
    <property type="entry name" value="Sec7_C_sf"/>
</dbReference>
<dbReference type="InterPro" id="IPR000904">
    <property type="entry name" value="Sec7_dom"/>
</dbReference>
<evidence type="ECO:0000313" key="2">
    <source>
        <dbReference type="EMBL" id="CAI9965279.1"/>
    </source>
</evidence>
<proteinExistence type="predicted"/>
<protein>
    <submittedName>
        <fullName evidence="2">Sec7 family protein</fullName>
    </submittedName>
    <submittedName>
        <fullName evidence="3">Sec7_family protein</fullName>
    </submittedName>
</protein>
<evidence type="ECO:0000313" key="3">
    <source>
        <dbReference type="EMBL" id="CAL5991676.1"/>
    </source>
</evidence>
<reference evidence="2" key="1">
    <citation type="submission" date="2023-06" db="EMBL/GenBank/DDBJ databases">
        <authorList>
            <person name="Kurt Z."/>
        </authorList>
    </citation>
    <scope>NUCLEOTIDE SEQUENCE</scope>
</reference>
<dbReference type="CDD" id="cd00171">
    <property type="entry name" value="Sec7"/>
    <property type="match status" value="1"/>
</dbReference>
<dbReference type="SMART" id="SM00222">
    <property type="entry name" value="Sec7"/>
    <property type="match status" value="1"/>
</dbReference>
<dbReference type="GO" id="GO:0032012">
    <property type="term" value="P:regulation of ARF protein signal transduction"/>
    <property type="evidence" value="ECO:0007669"/>
    <property type="project" value="InterPro"/>
</dbReference>
<dbReference type="PANTHER" id="PTHR10663">
    <property type="entry name" value="GUANYL-NUCLEOTIDE EXCHANGE FACTOR"/>
    <property type="match status" value="1"/>
</dbReference>
<dbReference type="SUPFAM" id="SSF48425">
    <property type="entry name" value="Sec7 domain"/>
    <property type="match status" value="1"/>
</dbReference>